<sequence>MMFQKICPGCYVYILCSIYDNRLTPYYMGLIAQMVKSVCTLYSGIACCNGGKSSNDFSRLGRGERECQTLTDKKPPRSYSCPSSRSPGKPASSGLGISPTGPHLWWSDGSLRRAQNAMRRTHGSGSGRAASYPCSPSADPHSAYPYGDKMPYSRNCLTKNTTSFKPF</sequence>
<dbReference type="AlphaFoldDB" id="A0A2H1WSB9"/>
<evidence type="ECO:0000313" key="2">
    <source>
        <dbReference type="EMBL" id="SOQ55866.1"/>
    </source>
</evidence>
<evidence type="ECO:0000256" key="1">
    <source>
        <dbReference type="SAM" id="MobiDB-lite"/>
    </source>
</evidence>
<feature type="compositionally biased region" description="Low complexity" evidence="1">
    <location>
        <begin position="77"/>
        <end position="87"/>
    </location>
</feature>
<name>A0A2H1WSB9_SPOFR</name>
<reference evidence="2" key="1">
    <citation type="submission" date="2016-07" db="EMBL/GenBank/DDBJ databases">
        <authorList>
            <person name="Bretaudeau A."/>
        </authorList>
    </citation>
    <scope>NUCLEOTIDE SEQUENCE</scope>
    <source>
        <strain evidence="2">Rice</strain>
        <tissue evidence="2">Whole body</tissue>
    </source>
</reference>
<feature type="region of interest" description="Disordered" evidence="1">
    <location>
        <begin position="67"/>
        <end position="100"/>
    </location>
</feature>
<proteinExistence type="predicted"/>
<gene>
    <name evidence="2" type="ORF">SFRICE_025568</name>
</gene>
<dbReference type="EMBL" id="ODYU01010628">
    <property type="protein sequence ID" value="SOQ55866.1"/>
    <property type="molecule type" value="Genomic_DNA"/>
</dbReference>
<organism evidence="2">
    <name type="scientific">Spodoptera frugiperda</name>
    <name type="common">Fall armyworm</name>
    <dbReference type="NCBI Taxonomy" id="7108"/>
    <lineage>
        <taxon>Eukaryota</taxon>
        <taxon>Metazoa</taxon>
        <taxon>Ecdysozoa</taxon>
        <taxon>Arthropoda</taxon>
        <taxon>Hexapoda</taxon>
        <taxon>Insecta</taxon>
        <taxon>Pterygota</taxon>
        <taxon>Neoptera</taxon>
        <taxon>Endopterygota</taxon>
        <taxon>Lepidoptera</taxon>
        <taxon>Glossata</taxon>
        <taxon>Ditrysia</taxon>
        <taxon>Noctuoidea</taxon>
        <taxon>Noctuidae</taxon>
        <taxon>Amphipyrinae</taxon>
        <taxon>Spodoptera</taxon>
    </lineage>
</organism>
<accession>A0A2H1WSB9</accession>
<protein>
    <submittedName>
        <fullName evidence="2">SFRICE_025568</fullName>
    </submittedName>
</protein>
<feature type="region of interest" description="Disordered" evidence="1">
    <location>
        <begin position="116"/>
        <end position="135"/>
    </location>
</feature>